<dbReference type="GO" id="GO:0016746">
    <property type="term" value="F:acyltransferase activity"/>
    <property type="evidence" value="ECO:0007669"/>
    <property type="project" value="UniProtKB-KW"/>
</dbReference>
<comment type="similarity">
    <text evidence="1">Belongs to the peptidase S33 family.</text>
</comment>
<dbReference type="Pfam" id="PF00561">
    <property type="entry name" value="Abhydrolase_1"/>
    <property type="match status" value="1"/>
</dbReference>
<dbReference type="STRING" id="1229727.Ga0080559_TMP4016"/>
<sequence length="315" mass="33387">MRKALFSLLLIIATSCGVTDRQAGQTVAEAREAYPPEGRFLEIDGHRVHYVEKGSGPALVLIHGASGNLRDWTFDAVDRLSGRYRVIAFDRPGMGYTPRIDRDGASIYEQAALLSDAADQLGATRPIVLGHSYGGAVALAWATRHPSDLSALVLVSAASQTWDTDLPFFYRLTSGPLAAIANPAISAFAGEERVQDAIAGVFAPQPVPAGYADHIGAELALRPATLRENALQRASLKAEIARMVPQYPQLDLPVEMLHGDADTTVGLQIHSVPTARQIPNANLVVLPGIGHAAQHAAAAEMGAAIDRAAARAGLR</sequence>
<dbReference type="InterPro" id="IPR050266">
    <property type="entry name" value="AB_hydrolase_sf"/>
</dbReference>
<dbReference type="OrthoDB" id="9815441at2"/>
<dbReference type="SUPFAM" id="SSF53474">
    <property type="entry name" value="alpha/beta-Hydrolases"/>
    <property type="match status" value="1"/>
</dbReference>
<gene>
    <name evidence="4" type="ORF">Ga0080559_TMP4016</name>
</gene>
<proteinExistence type="inferred from homology"/>
<dbReference type="Proteomes" id="UP000186559">
    <property type="component" value="Chromosome"/>
</dbReference>
<keyword evidence="5" id="KW-1185">Reference proteome</keyword>
<dbReference type="PANTHER" id="PTHR43798">
    <property type="entry name" value="MONOACYLGLYCEROL LIPASE"/>
    <property type="match status" value="1"/>
</dbReference>
<keyword evidence="4" id="KW-0808">Transferase</keyword>
<dbReference type="InterPro" id="IPR029058">
    <property type="entry name" value="AB_hydrolase_fold"/>
</dbReference>
<dbReference type="PRINTS" id="PR00793">
    <property type="entry name" value="PROAMNOPTASE"/>
</dbReference>
<protein>
    <submittedName>
        <fullName evidence="4">Putative hydrolase or acyltransferase of alpha/beta superfamily</fullName>
    </submittedName>
</protein>
<dbReference type="GO" id="GO:0016020">
    <property type="term" value="C:membrane"/>
    <property type="evidence" value="ECO:0007669"/>
    <property type="project" value="TreeGrafter"/>
</dbReference>
<reference evidence="4 5" key="1">
    <citation type="submission" date="2016-03" db="EMBL/GenBank/DDBJ databases">
        <title>Deep-sea bacteria in the southern Pacific.</title>
        <authorList>
            <person name="Tang K."/>
        </authorList>
    </citation>
    <scope>NUCLEOTIDE SEQUENCE [LARGE SCALE GENOMIC DNA]</scope>
    <source>
        <strain evidence="4 5">JLT2016</strain>
    </source>
</reference>
<dbReference type="Gene3D" id="3.40.50.1820">
    <property type="entry name" value="alpha/beta hydrolase"/>
    <property type="match status" value="1"/>
</dbReference>
<evidence type="ECO:0000313" key="5">
    <source>
        <dbReference type="Proteomes" id="UP000186559"/>
    </source>
</evidence>
<name>A0A1U7D9N1_9RHOB</name>
<dbReference type="InterPro" id="IPR000073">
    <property type="entry name" value="AB_hydrolase_1"/>
</dbReference>
<accession>A0A1U7D9N1</accession>
<dbReference type="EMBL" id="CP014796">
    <property type="protein sequence ID" value="APX24812.1"/>
    <property type="molecule type" value="Genomic_DNA"/>
</dbReference>
<evidence type="ECO:0000256" key="2">
    <source>
        <dbReference type="ARBA" id="ARBA00022801"/>
    </source>
</evidence>
<keyword evidence="2 4" id="KW-0378">Hydrolase</keyword>
<dbReference type="PROSITE" id="PS51257">
    <property type="entry name" value="PROKAR_LIPOPROTEIN"/>
    <property type="match status" value="1"/>
</dbReference>
<feature type="domain" description="AB hydrolase-1" evidence="3">
    <location>
        <begin position="57"/>
        <end position="178"/>
    </location>
</feature>
<evidence type="ECO:0000256" key="1">
    <source>
        <dbReference type="ARBA" id="ARBA00010088"/>
    </source>
</evidence>
<dbReference type="GO" id="GO:0006508">
    <property type="term" value="P:proteolysis"/>
    <property type="evidence" value="ECO:0007669"/>
    <property type="project" value="InterPro"/>
</dbReference>
<evidence type="ECO:0000259" key="3">
    <source>
        <dbReference type="Pfam" id="PF00561"/>
    </source>
</evidence>
<organism evidence="4 5">
    <name type="scientific">Salipiger profundus</name>
    <dbReference type="NCBI Taxonomy" id="1229727"/>
    <lineage>
        <taxon>Bacteria</taxon>
        <taxon>Pseudomonadati</taxon>
        <taxon>Pseudomonadota</taxon>
        <taxon>Alphaproteobacteria</taxon>
        <taxon>Rhodobacterales</taxon>
        <taxon>Roseobacteraceae</taxon>
        <taxon>Salipiger</taxon>
    </lineage>
</organism>
<evidence type="ECO:0000313" key="4">
    <source>
        <dbReference type="EMBL" id="APX24812.1"/>
    </source>
</evidence>
<dbReference type="RefSeq" id="WP_076624569.1">
    <property type="nucleotide sequence ID" value="NZ_BMEW01000001.1"/>
</dbReference>
<dbReference type="InterPro" id="IPR002410">
    <property type="entry name" value="Peptidase_S33"/>
</dbReference>
<keyword evidence="4" id="KW-0012">Acyltransferase</keyword>
<dbReference type="PANTHER" id="PTHR43798:SF33">
    <property type="entry name" value="HYDROLASE, PUTATIVE (AFU_ORTHOLOGUE AFUA_2G14860)-RELATED"/>
    <property type="match status" value="1"/>
</dbReference>
<dbReference type="PRINTS" id="PR00111">
    <property type="entry name" value="ABHYDROLASE"/>
</dbReference>
<dbReference type="AlphaFoldDB" id="A0A1U7D9N1"/>
<dbReference type="GO" id="GO:0008233">
    <property type="term" value="F:peptidase activity"/>
    <property type="evidence" value="ECO:0007669"/>
    <property type="project" value="InterPro"/>
</dbReference>
<dbReference type="KEGG" id="tpro:Ga0080559_TMP4016"/>